<feature type="transmembrane region" description="Helical" evidence="6">
    <location>
        <begin position="91"/>
        <end position="110"/>
    </location>
</feature>
<evidence type="ECO:0000256" key="6">
    <source>
        <dbReference type="SAM" id="Phobius"/>
    </source>
</evidence>
<evidence type="ECO:0000256" key="3">
    <source>
        <dbReference type="ARBA" id="ARBA00022692"/>
    </source>
</evidence>
<organism evidence="7">
    <name type="scientific">bioreactor metagenome</name>
    <dbReference type="NCBI Taxonomy" id="1076179"/>
    <lineage>
        <taxon>unclassified sequences</taxon>
        <taxon>metagenomes</taxon>
        <taxon>ecological metagenomes</taxon>
    </lineage>
</organism>
<sequence length="508" mass="57446">MTRTSRSISNIIWAIIYKMIAIIMPFLVRTVIIYKLGLAYAGLNGLFSSVLTVLSLSELGFSNAIVYSMYQPIHDNDIPQLCALLNLYKKVYRIIGLVVAGVGLSLIPALNYLIKGAYPQDINLVLLYLVFLINTVMSYFMFSYKSALLTAYQRYDIVSKIGLLWNFVFYLLQITTLFFFKNYYIYTLTLPVLTIIINIRYELASRKEYPEIHCEGSLAKAKLAEIKKSVSGALLYKVSSISRTSFDSIIISVFLGLTVLAQYQNYFLIISSLSGVLGVINTSITASVGNSIVSKSQNENYHDFKSILTLYMCISIVFTTCLVGLYQPFMKIWVGIENTLSTGMAVLFCLYFFVQTMGDIVYVYRMAAGLWWGDRIRPIVESIANVALNIILVKYFGLYGVISATILTLFFINFFWGSEILFKYYFKMSIREYVLLQGKNILVCAVAVGITFALCSLIPDAGFWWLIPRALISVLIAVIAIICFNSTSPVFQDSLFLMQNIVRVFRKV</sequence>
<name>A0A644XN21_9ZZZZ</name>
<protein>
    <submittedName>
        <fullName evidence="7">Uncharacterized protein</fullName>
    </submittedName>
</protein>
<evidence type="ECO:0000256" key="5">
    <source>
        <dbReference type="ARBA" id="ARBA00023136"/>
    </source>
</evidence>
<feature type="transmembrane region" description="Helical" evidence="6">
    <location>
        <begin position="12"/>
        <end position="34"/>
    </location>
</feature>
<feature type="transmembrane region" description="Helical" evidence="6">
    <location>
        <begin position="46"/>
        <end position="70"/>
    </location>
</feature>
<keyword evidence="3 6" id="KW-0812">Transmembrane</keyword>
<feature type="transmembrane region" description="Helical" evidence="6">
    <location>
        <begin position="341"/>
        <end position="364"/>
    </location>
</feature>
<keyword evidence="4 6" id="KW-1133">Transmembrane helix</keyword>
<evidence type="ECO:0000313" key="7">
    <source>
        <dbReference type="EMBL" id="MPM17586.1"/>
    </source>
</evidence>
<proteinExistence type="predicted"/>
<comment type="subcellular location">
    <subcellularLocation>
        <location evidence="1">Cell membrane</location>
        <topology evidence="1">Multi-pass membrane protein</topology>
    </subcellularLocation>
</comment>
<evidence type="ECO:0000256" key="2">
    <source>
        <dbReference type="ARBA" id="ARBA00022475"/>
    </source>
</evidence>
<feature type="transmembrane region" description="Helical" evidence="6">
    <location>
        <begin position="163"/>
        <end position="180"/>
    </location>
</feature>
<dbReference type="EMBL" id="VSSQ01002824">
    <property type="protein sequence ID" value="MPM17586.1"/>
    <property type="molecule type" value="Genomic_DNA"/>
</dbReference>
<feature type="transmembrane region" description="Helical" evidence="6">
    <location>
        <begin position="122"/>
        <end position="142"/>
    </location>
</feature>
<accession>A0A644XN21</accession>
<feature type="transmembrane region" description="Helical" evidence="6">
    <location>
        <begin position="308"/>
        <end position="329"/>
    </location>
</feature>
<reference evidence="7" key="1">
    <citation type="submission" date="2019-08" db="EMBL/GenBank/DDBJ databases">
        <authorList>
            <person name="Kucharzyk K."/>
            <person name="Murdoch R.W."/>
            <person name="Higgins S."/>
            <person name="Loffler F."/>
        </authorList>
    </citation>
    <scope>NUCLEOTIDE SEQUENCE</scope>
</reference>
<dbReference type="PANTHER" id="PTHR30250:SF26">
    <property type="entry name" value="PSMA PROTEIN"/>
    <property type="match status" value="1"/>
</dbReference>
<evidence type="ECO:0000256" key="4">
    <source>
        <dbReference type="ARBA" id="ARBA00022989"/>
    </source>
</evidence>
<feature type="transmembrane region" description="Helical" evidence="6">
    <location>
        <begin position="186"/>
        <end position="203"/>
    </location>
</feature>
<feature type="transmembrane region" description="Helical" evidence="6">
    <location>
        <begin position="438"/>
        <end position="459"/>
    </location>
</feature>
<gene>
    <name evidence="7" type="ORF">SDC9_63983</name>
</gene>
<dbReference type="PANTHER" id="PTHR30250">
    <property type="entry name" value="PST FAMILY PREDICTED COLANIC ACID TRANSPORTER"/>
    <property type="match status" value="1"/>
</dbReference>
<dbReference type="InterPro" id="IPR050833">
    <property type="entry name" value="Poly_Biosynth_Transport"/>
</dbReference>
<keyword evidence="5 6" id="KW-0472">Membrane</keyword>
<evidence type="ECO:0000256" key="1">
    <source>
        <dbReference type="ARBA" id="ARBA00004651"/>
    </source>
</evidence>
<dbReference type="GO" id="GO:0005886">
    <property type="term" value="C:plasma membrane"/>
    <property type="evidence" value="ECO:0007669"/>
    <property type="project" value="UniProtKB-SubCell"/>
</dbReference>
<keyword evidence="2" id="KW-1003">Cell membrane</keyword>
<feature type="transmembrane region" description="Helical" evidence="6">
    <location>
        <begin position="267"/>
        <end position="288"/>
    </location>
</feature>
<comment type="caution">
    <text evidence="7">The sequence shown here is derived from an EMBL/GenBank/DDBJ whole genome shotgun (WGS) entry which is preliminary data.</text>
</comment>
<feature type="transmembrane region" description="Helical" evidence="6">
    <location>
        <begin position="465"/>
        <end position="484"/>
    </location>
</feature>
<dbReference type="AlphaFoldDB" id="A0A644XN21"/>
<feature type="transmembrane region" description="Helical" evidence="6">
    <location>
        <begin position="402"/>
        <end position="426"/>
    </location>
</feature>